<evidence type="ECO:0000313" key="1">
    <source>
        <dbReference type="EMBL" id="KAI9903373.1"/>
    </source>
</evidence>
<protein>
    <submittedName>
        <fullName evidence="1">Uncharacterized protein</fullName>
    </submittedName>
</protein>
<dbReference type="EMBL" id="CM047941">
    <property type="protein sequence ID" value="KAI9903373.1"/>
    <property type="molecule type" value="Genomic_DNA"/>
</dbReference>
<sequence length="583" mass="64548">MTTSPQRRLSSDDSFHTAADSSYAKDTAASSPVRSPPCPYRDARQLPPELKQHCQIYLEEKLFTPAVQLLAANLAAGRSRAASAMAMATTTTRPALVPPASHLALINTLTIHPLHTTRADKPESLEVSARALAYLRDVLHAVGPFNADFKTAFMFHPPARSGGLGGRSGHFRSNANADNSDVSDGEAEGGEDRLSSVLANSASVWQRGQDFWSVVGWAFNCCTLYPKRWKHWLTWLEFMIEVLQADWDERERRDAENHEAGGGAPQDAPPATLRKQSIICMYMRPENGRQLSFKHMLKAILADGGSVTSSSFREVFDKEQRGPKKENKKRKRETLDLDNDKYGDYFDDDPMSSGTSEPPTPQKPRDTRKVSFGTSQAGFAESIPLRLRLFKLLSLAVFTLENAEVFSLYEDLTSSLLVLPLHSFFLITSQRPGDLVLDAHITLTKLLLERLVPSTRKNPRRVDKQGEDEGRLTSPMLEHCYAVHPANTVALEDNAKLSLVVEKALLLLWQCDALDVTASFREAVEKGVAAREAKARKKRTTGKARNPDGTDDVALDMLVDSGERIRALLDTLESFTVEEASAS</sequence>
<name>A0ACC0VB68_9HYPO</name>
<reference evidence="1" key="1">
    <citation type="submission" date="2022-10" db="EMBL/GenBank/DDBJ databases">
        <title>Complete Genome of Trichothecium roseum strain YXFP-22015, a Plant Pathogen Isolated from Citrus.</title>
        <authorList>
            <person name="Wang Y."/>
            <person name="Zhu L."/>
        </authorList>
    </citation>
    <scope>NUCLEOTIDE SEQUENCE</scope>
    <source>
        <strain evidence="1">YXFP-22015</strain>
    </source>
</reference>
<organism evidence="1 2">
    <name type="scientific">Trichothecium roseum</name>
    <dbReference type="NCBI Taxonomy" id="47278"/>
    <lineage>
        <taxon>Eukaryota</taxon>
        <taxon>Fungi</taxon>
        <taxon>Dikarya</taxon>
        <taxon>Ascomycota</taxon>
        <taxon>Pezizomycotina</taxon>
        <taxon>Sordariomycetes</taxon>
        <taxon>Hypocreomycetidae</taxon>
        <taxon>Hypocreales</taxon>
        <taxon>Hypocreales incertae sedis</taxon>
        <taxon>Trichothecium</taxon>
    </lineage>
</organism>
<proteinExistence type="predicted"/>
<comment type="caution">
    <text evidence="1">The sequence shown here is derived from an EMBL/GenBank/DDBJ whole genome shotgun (WGS) entry which is preliminary data.</text>
</comment>
<dbReference type="Proteomes" id="UP001163324">
    <property type="component" value="Chromosome 2"/>
</dbReference>
<accession>A0ACC0VB68</accession>
<keyword evidence="2" id="KW-1185">Reference proteome</keyword>
<gene>
    <name evidence="1" type="ORF">N3K66_002725</name>
</gene>
<evidence type="ECO:0000313" key="2">
    <source>
        <dbReference type="Proteomes" id="UP001163324"/>
    </source>
</evidence>